<protein>
    <submittedName>
        <fullName evidence="1">Uncharacterized protein</fullName>
    </submittedName>
</protein>
<organism evidence="1 2">
    <name type="scientific">Trichinella britovi</name>
    <name type="common">Parasitic roundworm</name>
    <dbReference type="NCBI Taxonomy" id="45882"/>
    <lineage>
        <taxon>Eukaryota</taxon>
        <taxon>Metazoa</taxon>
        <taxon>Ecdysozoa</taxon>
        <taxon>Nematoda</taxon>
        <taxon>Enoplea</taxon>
        <taxon>Dorylaimia</taxon>
        <taxon>Trichinellida</taxon>
        <taxon>Trichinellidae</taxon>
        <taxon>Trichinella</taxon>
    </lineage>
</organism>
<evidence type="ECO:0000313" key="2">
    <source>
        <dbReference type="Proteomes" id="UP000054653"/>
    </source>
</evidence>
<dbReference type="AlphaFoldDB" id="A0A0V1D4Z3"/>
<gene>
    <name evidence="1" type="ORF">T03_14232</name>
</gene>
<dbReference type="Proteomes" id="UP000054653">
    <property type="component" value="Unassembled WGS sequence"/>
</dbReference>
<dbReference type="EMBL" id="JYDI01000042">
    <property type="protein sequence ID" value="KRY56561.1"/>
    <property type="molecule type" value="Genomic_DNA"/>
</dbReference>
<proteinExistence type="predicted"/>
<keyword evidence="2" id="KW-1185">Reference proteome</keyword>
<accession>A0A0V1D4Z3</accession>
<reference evidence="1 2" key="1">
    <citation type="submission" date="2015-01" db="EMBL/GenBank/DDBJ databases">
        <title>Evolution of Trichinella species and genotypes.</title>
        <authorList>
            <person name="Korhonen P.K."/>
            <person name="Edoardo P."/>
            <person name="Giuseppe L.R."/>
            <person name="Gasser R.B."/>
        </authorList>
    </citation>
    <scope>NUCLEOTIDE SEQUENCE [LARGE SCALE GENOMIC DNA]</scope>
    <source>
        <strain evidence="1">ISS120</strain>
    </source>
</reference>
<comment type="caution">
    <text evidence="1">The sequence shown here is derived from an EMBL/GenBank/DDBJ whole genome shotgun (WGS) entry which is preliminary data.</text>
</comment>
<evidence type="ECO:0000313" key="1">
    <source>
        <dbReference type="EMBL" id="KRY56561.1"/>
    </source>
</evidence>
<sequence length="146" mass="16601">MEENRLAQNNEILHKTCQFKRISHYNVEKLSYTKIQPPPIRFNGFSNGPLPCKKRNNHYKPGLTFYESVFVELLPKMFGADTILVGSNVNLENRITGATRITSSAVYRCYFNDGVAGCPTWLISTIRLLQPLILCSFFTGLATHRS</sequence>
<name>A0A0V1D4Z3_TRIBR</name>